<evidence type="ECO:0000313" key="7">
    <source>
        <dbReference type="Proteomes" id="UP001174694"/>
    </source>
</evidence>
<proteinExistence type="predicted"/>
<keyword evidence="7" id="KW-1185">Reference proteome</keyword>
<evidence type="ECO:0000256" key="2">
    <source>
        <dbReference type="ARBA" id="ARBA00022792"/>
    </source>
</evidence>
<keyword evidence="4 5" id="KW-0472">Membrane</keyword>
<name>A0AA38R9F3_9PEZI</name>
<protein>
    <submittedName>
        <fullName evidence="6">Uncharacterized protein</fullName>
    </submittedName>
</protein>
<dbReference type="AlphaFoldDB" id="A0AA38R9F3"/>
<accession>A0AA38R9F3</accession>
<evidence type="ECO:0000256" key="1">
    <source>
        <dbReference type="ARBA" id="ARBA00004273"/>
    </source>
</evidence>
<organism evidence="6 7">
    <name type="scientific">Pleurostoma richardsiae</name>
    <dbReference type="NCBI Taxonomy" id="41990"/>
    <lineage>
        <taxon>Eukaryota</taxon>
        <taxon>Fungi</taxon>
        <taxon>Dikarya</taxon>
        <taxon>Ascomycota</taxon>
        <taxon>Pezizomycotina</taxon>
        <taxon>Sordariomycetes</taxon>
        <taxon>Sordariomycetidae</taxon>
        <taxon>Calosphaeriales</taxon>
        <taxon>Pleurostomataceae</taxon>
        <taxon>Pleurostoma</taxon>
    </lineage>
</organism>
<evidence type="ECO:0000313" key="6">
    <source>
        <dbReference type="EMBL" id="KAJ9142777.1"/>
    </source>
</evidence>
<dbReference type="GO" id="GO:0005743">
    <property type="term" value="C:mitochondrial inner membrane"/>
    <property type="evidence" value="ECO:0007669"/>
    <property type="project" value="UniProtKB-SubCell"/>
</dbReference>
<dbReference type="Proteomes" id="UP001174694">
    <property type="component" value="Unassembled WGS sequence"/>
</dbReference>
<keyword evidence="3" id="KW-0496">Mitochondrion</keyword>
<dbReference type="Pfam" id="PF02238">
    <property type="entry name" value="COX7a"/>
    <property type="match status" value="1"/>
</dbReference>
<keyword evidence="2" id="KW-0999">Mitochondrion inner membrane</keyword>
<dbReference type="EMBL" id="JANBVO010000021">
    <property type="protein sequence ID" value="KAJ9142777.1"/>
    <property type="molecule type" value="Genomic_DNA"/>
</dbReference>
<evidence type="ECO:0000256" key="4">
    <source>
        <dbReference type="ARBA" id="ARBA00023136"/>
    </source>
</evidence>
<dbReference type="InterPro" id="IPR039297">
    <property type="entry name" value="COX7a"/>
</dbReference>
<evidence type="ECO:0000256" key="3">
    <source>
        <dbReference type="ARBA" id="ARBA00023128"/>
    </source>
</evidence>
<sequence length="138" mass="15789">MSALSLPRISTAQPGLVIWTNQRCCIYEKSRQTLVRSDGIHSELLHTTKSQFLDSRISAQSAPHLFKMAGLVNAPNRVPEHQRTYQHAYRAHTRIWRINPRSSILYVPFVITLWGTCGLSLYAMGRKVAGYNTWFSKE</sequence>
<keyword evidence="5" id="KW-1133">Transmembrane helix</keyword>
<feature type="transmembrane region" description="Helical" evidence="5">
    <location>
        <begin position="104"/>
        <end position="124"/>
    </location>
</feature>
<reference evidence="6" key="1">
    <citation type="submission" date="2022-07" db="EMBL/GenBank/DDBJ databases">
        <title>Fungi with potential for degradation of polypropylene.</title>
        <authorList>
            <person name="Gostincar C."/>
        </authorList>
    </citation>
    <scope>NUCLEOTIDE SEQUENCE</scope>
    <source>
        <strain evidence="6">EXF-13308</strain>
    </source>
</reference>
<gene>
    <name evidence="6" type="ORF">NKR23_g7061</name>
</gene>
<comment type="subcellular location">
    <subcellularLocation>
        <location evidence="1">Mitochondrion inner membrane</location>
    </subcellularLocation>
</comment>
<comment type="caution">
    <text evidence="6">The sequence shown here is derived from an EMBL/GenBank/DDBJ whole genome shotgun (WGS) entry which is preliminary data.</text>
</comment>
<evidence type="ECO:0000256" key="5">
    <source>
        <dbReference type="SAM" id="Phobius"/>
    </source>
</evidence>
<keyword evidence="5" id="KW-0812">Transmembrane</keyword>